<evidence type="ECO:0008006" key="4">
    <source>
        <dbReference type="Google" id="ProtNLM"/>
    </source>
</evidence>
<name>A0A6G8ANV2_9ENTE</name>
<accession>A0A6G8ANV2</accession>
<evidence type="ECO:0000256" key="1">
    <source>
        <dbReference type="SAM" id="Phobius"/>
    </source>
</evidence>
<dbReference type="EMBL" id="CP049886">
    <property type="protein sequence ID" value="QIL46649.1"/>
    <property type="molecule type" value="Genomic_DNA"/>
</dbReference>
<dbReference type="Proteomes" id="UP000500890">
    <property type="component" value="Chromosome"/>
</dbReference>
<feature type="transmembrane region" description="Helical" evidence="1">
    <location>
        <begin position="46"/>
        <end position="66"/>
    </location>
</feature>
<reference evidence="2 3" key="1">
    <citation type="submission" date="2020-03" db="EMBL/GenBank/DDBJ databases">
        <title>Vagococcus sp. nov., isolated from beetles.</title>
        <authorList>
            <person name="Hyun D.-W."/>
            <person name="Bae J.-W."/>
        </authorList>
    </citation>
    <scope>NUCLEOTIDE SEQUENCE [LARGE SCALE GENOMIC DNA]</scope>
    <source>
        <strain evidence="2 3">HDW17A</strain>
    </source>
</reference>
<protein>
    <recommendedName>
        <fullName evidence="4">ECF transporter S component</fullName>
    </recommendedName>
</protein>
<feature type="transmembrane region" description="Helical" evidence="1">
    <location>
        <begin position="87"/>
        <end position="107"/>
    </location>
</feature>
<keyword evidence="1" id="KW-0472">Membrane</keyword>
<dbReference type="AlphaFoldDB" id="A0A6G8ANV2"/>
<keyword evidence="1" id="KW-0812">Transmembrane</keyword>
<feature type="transmembrane region" description="Helical" evidence="1">
    <location>
        <begin position="136"/>
        <end position="154"/>
    </location>
</feature>
<feature type="transmembrane region" description="Helical" evidence="1">
    <location>
        <begin position="113"/>
        <end position="129"/>
    </location>
</feature>
<feature type="transmembrane region" description="Helical" evidence="1">
    <location>
        <begin position="12"/>
        <end position="34"/>
    </location>
</feature>
<evidence type="ECO:0000313" key="2">
    <source>
        <dbReference type="EMBL" id="QIL46649.1"/>
    </source>
</evidence>
<dbReference type="KEGG" id="vah:G7081_05945"/>
<proteinExistence type="predicted"/>
<organism evidence="2 3">
    <name type="scientific">Vagococcus coleopterorum</name>
    <dbReference type="NCBI Taxonomy" id="2714946"/>
    <lineage>
        <taxon>Bacteria</taxon>
        <taxon>Bacillati</taxon>
        <taxon>Bacillota</taxon>
        <taxon>Bacilli</taxon>
        <taxon>Lactobacillales</taxon>
        <taxon>Enterococcaceae</taxon>
        <taxon>Vagococcus</taxon>
    </lineage>
</organism>
<gene>
    <name evidence="2" type="ORF">G7081_05945</name>
</gene>
<evidence type="ECO:0000313" key="3">
    <source>
        <dbReference type="Proteomes" id="UP000500890"/>
    </source>
</evidence>
<keyword evidence="1" id="KW-1133">Transmembrane helix</keyword>
<keyword evidence="3" id="KW-1185">Reference proteome</keyword>
<feature type="transmembrane region" description="Helical" evidence="1">
    <location>
        <begin position="174"/>
        <end position="196"/>
    </location>
</feature>
<dbReference type="Gene3D" id="1.10.1760.20">
    <property type="match status" value="1"/>
</dbReference>
<dbReference type="RefSeq" id="WP_166008037.1">
    <property type="nucleotide sequence ID" value="NZ_CP049886.1"/>
</dbReference>
<sequence length="210" mass="23022">MPILIYGTSLGFINQTPILLAAELIAISSLLLLADVVNDPSRVKTLSFGFILLGAAIFSRLLSVWLPGVNAMAAIVMLTGIYGGSRLGLSVGMAAPFLTNMFFIQGAWTPFQMYAYGMLGLIAGIPWIARQSRTSIVIMTLFAIIMGVAFSLFMDSWTLISFGSTGSLNYYLVLVMQAIPFTIKYMISNGIFINLLNRPVQWLVKFIEKQ</sequence>